<dbReference type="PROSITE" id="PS51680">
    <property type="entry name" value="SAM_MT_DRM"/>
    <property type="match status" value="1"/>
</dbReference>
<keyword evidence="4" id="KW-0808">Transferase</keyword>
<dbReference type="SUPFAM" id="SSF53335">
    <property type="entry name" value="S-adenosyl-L-methionine-dependent methyltransferases"/>
    <property type="match status" value="1"/>
</dbReference>
<sequence>VRLLCGVKPKFVDSKHFCAFSRKWAYIHYLSMQNRFPVMPMAPKTIQEALLATPKWWPSWDIGTHLNCMLTNTASARLTYEIGIELQEFEDPPPLRMQQYVIGECRRWNLIWVGRHSVDTVTYHLLILKGMFSDGMTVLSLFSRIGGAEVALHRLGIRLKMVVSLEISEPNRKILKYWWDQTNQTGALLQSDVRQFDRQGLEQLITELGGFDLVIGLSPCNNLVGSNRHRREVLQGNHYSWFHDYLRILQLVTCVMGKKS</sequence>
<dbReference type="Pfam" id="PF00145">
    <property type="entry name" value="DNA_methylase"/>
    <property type="match status" value="1"/>
</dbReference>
<dbReference type="PANTHER" id="PTHR23068">
    <property type="entry name" value="DNA CYTOSINE-5- -METHYLTRANSFERASE 3-RELATED"/>
    <property type="match status" value="1"/>
</dbReference>
<dbReference type="InterPro" id="IPR029063">
    <property type="entry name" value="SAM-dependent_MTases_sf"/>
</dbReference>
<dbReference type="PANTHER" id="PTHR23068:SF25">
    <property type="entry name" value="DNA (CYTOSINE-5)-METHYLTRANSFERASE DRM2"/>
    <property type="match status" value="1"/>
</dbReference>
<dbReference type="EC" id="2.1.1.37" evidence="2"/>
<gene>
    <name evidence="10" type="ORF">B296_00024456</name>
</gene>
<evidence type="ECO:0000313" key="10">
    <source>
        <dbReference type="EMBL" id="RRT69650.1"/>
    </source>
</evidence>
<evidence type="ECO:0000313" key="11">
    <source>
        <dbReference type="Proteomes" id="UP000287651"/>
    </source>
</evidence>
<evidence type="ECO:0000256" key="6">
    <source>
        <dbReference type="ARBA" id="ARBA00022737"/>
    </source>
</evidence>
<reference evidence="10 11" key="1">
    <citation type="journal article" date="2014" name="Agronomy (Basel)">
        <title>A Draft Genome Sequence for Ensete ventricosum, the Drought-Tolerant Tree Against Hunger.</title>
        <authorList>
            <person name="Harrison J."/>
            <person name="Moore K.A."/>
            <person name="Paszkiewicz K."/>
            <person name="Jones T."/>
            <person name="Grant M."/>
            <person name="Ambacheew D."/>
            <person name="Muzemil S."/>
            <person name="Studholme D.J."/>
        </authorList>
    </citation>
    <scope>NUCLEOTIDE SEQUENCE [LARGE SCALE GENOMIC DNA]</scope>
</reference>
<keyword evidence="7" id="KW-0238">DNA-binding</keyword>
<keyword evidence="5" id="KW-0949">S-adenosyl-L-methionine</keyword>
<evidence type="ECO:0000259" key="9">
    <source>
        <dbReference type="PROSITE" id="PS51680"/>
    </source>
</evidence>
<evidence type="ECO:0000256" key="2">
    <source>
        <dbReference type="ARBA" id="ARBA00011975"/>
    </source>
</evidence>
<proteinExistence type="predicted"/>
<evidence type="ECO:0000256" key="1">
    <source>
        <dbReference type="ARBA" id="ARBA00004123"/>
    </source>
</evidence>
<feature type="domain" description="SAM-dependent MTase DRM-type" evidence="9">
    <location>
        <begin position="1"/>
        <end position="259"/>
    </location>
</feature>
<feature type="non-terminal residue" evidence="10">
    <location>
        <position position="1"/>
    </location>
</feature>
<dbReference type="AlphaFoldDB" id="A0A427A0A0"/>
<dbReference type="GO" id="GO:0032259">
    <property type="term" value="P:methylation"/>
    <property type="evidence" value="ECO:0007669"/>
    <property type="project" value="UniProtKB-KW"/>
</dbReference>
<dbReference type="Proteomes" id="UP000287651">
    <property type="component" value="Unassembled WGS sequence"/>
</dbReference>
<dbReference type="GO" id="GO:0003677">
    <property type="term" value="F:DNA binding"/>
    <property type="evidence" value="ECO:0007669"/>
    <property type="project" value="UniProtKB-KW"/>
</dbReference>
<evidence type="ECO:0000256" key="8">
    <source>
        <dbReference type="ARBA" id="ARBA00023242"/>
    </source>
</evidence>
<keyword evidence="8" id="KW-0539">Nucleus</keyword>
<dbReference type="EMBL" id="AMZH03004278">
    <property type="protein sequence ID" value="RRT69650.1"/>
    <property type="molecule type" value="Genomic_DNA"/>
</dbReference>
<accession>A0A427A0A0</accession>
<comment type="caution">
    <text evidence="10">The sequence shown here is derived from an EMBL/GenBank/DDBJ whole genome shotgun (WGS) entry which is preliminary data.</text>
</comment>
<dbReference type="Gene3D" id="3.40.50.150">
    <property type="entry name" value="Vaccinia Virus protein VP39"/>
    <property type="match status" value="1"/>
</dbReference>
<evidence type="ECO:0000256" key="4">
    <source>
        <dbReference type="ARBA" id="ARBA00022679"/>
    </source>
</evidence>
<dbReference type="InterPro" id="IPR001525">
    <property type="entry name" value="C5_MeTfrase"/>
</dbReference>
<evidence type="ECO:0000256" key="5">
    <source>
        <dbReference type="ARBA" id="ARBA00022691"/>
    </source>
</evidence>
<evidence type="ECO:0000256" key="7">
    <source>
        <dbReference type="ARBA" id="ARBA00023125"/>
    </source>
</evidence>
<dbReference type="InterPro" id="IPR050390">
    <property type="entry name" value="C5-Methyltransferase"/>
</dbReference>
<comment type="subcellular location">
    <subcellularLocation>
        <location evidence="1">Nucleus</location>
    </subcellularLocation>
</comment>
<name>A0A427A0A0_ENSVE</name>
<evidence type="ECO:0000256" key="3">
    <source>
        <dbReference type="ARBA" id="ARBA00022603"/>
    </source>
</evidence>
<dbReference type="GO" id="GO:0003886">
    <property type="term" value="F:DNA (cytosine-5-)-methyltransferase activity"/>
    <property type="evidence" value="ECO:0007669"/>
    <property type="project" value="UniProtKB-EC"/>
</dbReference>
<keyword evidence="6" id="KW-0677">Repeat</keyword>
<organism evidence="10 11">
    <name type="scientific">Ensete ventricosum</name>
    <name type="common">Abyssinian banana</name>
    <name type="synonym">Musa ensete</name>
    <dbReference type="NCBI Taxonomy" id="4639"/>
    <lineage>
        <taxon>Eukaryota</taxon>
        <taxon>Viridiplantae</taxon>
        <taxon>Streptophyta</taxon>
        <taxon>Embryophyta</taxon>
        <taxon>Tracheophyta</taxon>
        <taxon>Spermatophyta</taxon>
        <taxon>Magnoliopsida</taxon>
        <taxon>Liliopsida</taxon>
        <taxon>Zingiberales</taxon>
        <taxon>Musaceae</taxon>
        <taxon>Ensete</taxon>
    </lineage>
</organism>
<dbReference type="GO" id="GO:0005634">
    <property type="term" value="C:nucleus"/>
    <property type="evidence" value="ECO:0007669"/>
    <property type="project" value="UniProtKB-SubCell"/>
</dbReference>
<keyword evidence="3" id="KW-0489">Methyltransferase</keyword>
<protein>
    <recommendedName>
        <fullName evidence="2">DNA (cytosine-5-)-methyltransferase</fullName>
        <ecNumber evidence="2">2.1.1.37</ecNumber>
    </recommendedName>
</protein>
<dbReference type="InterPro" id="IPR030380">
    <property type="entry name" value="SAM_MeTfrase_DRM"/>
</dbReference>